<dbReference type="AlphaFoldDB" id="A0AAC9MXH0"/>
<sequence>MSMSIPRLASAGASAALLLFLAGCGEADSAAPGGDSDSRSSVETAEDELIAAAKRACDEPTQVVLQELPDATGNYTTNRVQGPTCNWTNREYLEGATITAISGAPYAEWLESDTLITGETSTLEIGGLPATQGATDEGCAVLVDVSGAALSVEVRLVRDDTPCEVAAELASEVLDGR</sequence>
<organism evidence="2 3">
    <name type="scientific">Actinoalloteichus hymeniacidonis</name>
    <dbReference type="NCBI Taxonomy" id="340345"/>
    <lineage>
        <taxon>Bacteria</taxon>
        <taxon>Bacillati</taxon>
        <taxon>Actinomycetota</taxon>
        <taxon>Actinomycetes</taxon>
        <taxon>Pseudonocardiales</taxon>
        <taxon>Pseudonocardiaceae</taxon>
        <taxon>Actinoalloteichus</taxon>
    </lineage>
</organism>
<dbReference type="InterPro" id="IPR024520">
    <property type="entry name" value="DUF3558"/>
</dbReference>
<evidence type="ECO:0000313" key="3">
    <source>
        <dbReference type="Proteomes" id="UP000095210"/>
    </source>
</evidence>
<evidence type="ECO:0000256" key="1">
    <source>
        <dbReference type="SAM" id="SignalP"/>
    </source>
</evidence>
<name>A0AAC9MXH0_9PSEU</name>
<feature type="signal peptide" evidence="1">
    <location>
        <begin position="1"/>
        <end position="30"/>
    </location>
</feature>
<dbReference type="PROSITE" id="PS51257">
    <property type="entry name" value="PROKAR_LIPOPROTEIN"/>
    <property type="match status" value="1"/>
</dbReference>
<dbReference type="KEGG" id="ahm:TL08_12045"/>
<dbReference type="Pfam" id="PF12079">
    <property type="entry name" value="DUF3558"/>
    <property type="match status" value="1"/>
</dbReference>
<protein>
    <submittedName>
        <fullName evidence="2">DUF3558 family protein</fullName>
    </submittedName>
</protein>
<gene>
    <name evidence="2" type="ORF">TL08_12045</name>
</gene>
<dbReference type="RefSeq" id="WP_069848899.1">
    <property type="nucleotide sequence ID" value="NZ_CP014859.1"/>
</dbReference>
<dbReference type="EMBL" id="CP014859">
    <property type="protein sequence ID" value="AOS63223.1"/>
    <property type="molecule type" value="Genomic_DNA"/>
</dbReference>
<evidence type="ECO:0000313" key="2">
    <source>
        <dbReference type="EMBL" id="AOS63223.1"/>
    </source>
</evidence>
<keyword evidence="3" id="KW-1185">Reference proteome</keyword>
<keyword evidence="1" id="KW-0732">Signal</keyword>
<dbReference type="Proteomes" id="UP000095210">
    <property type="component" value="Chromosome"/>
</dbReference>
<reference evidence="3" key="1">
    <citation type="submission" date="2016-03" db="EMBL/GenBank/DDBJ databases">
        <title>Complete genome sequence of the type strain Actinoalloteichus hymeniacidonis DSM 45092.</title>
        <authorList>
            <person name="Schaffert L."/>
            <person name="Albersmeier A."/>
            <person name="Winkler A."/>
            <person name="Kalinowski J."/>
            <person name="Zotchev S."/>
            <person name="Ruckert C."/>
        </authorList>
    </citation>
    <scope>NUCLEOTIDE SEQUENCE [LARGE SCALE GENOMIC DNA]</scope>
    <source>
        <strain evidence="3">HPA177(T) (DSM 45092(T))</strain>
    </source>
</reference>
<proteinExistence type="predicted"/>
<feature type="chain" id="PRO_5041966175" evidence="1">
    <location>
        <begin position="31"/>
        <end position="177"/>
    </location>
</feature>
<accession>A0AAC9MXH0</accession>